<feature type="domain" description="Exonuclease VII large subunit C-terminal" evidence="6">
    <location>
        <begin position="127"/>
        <end position="436"/>
    </location>
</feature>
<evidence type="ECO:0000256" key="1">
    <source>
        <dbReference type="ARBA" id="ARBA00022490"/>
    </source>
</evidence>
<evidence type="ECO:0000256" key="2">
    <source>
        <dbReference type="ARBA" id="ARBA00022722"/>
    </source>
</evidence>
<dbReference type="HAMAP" id="MF_00378">
    <property type="entry name" value="Exonuc_7_L"/>
    <property type="match status" value="1"/>
</dbReference>
<organism evidence="8">
    <name type="scientific">mine drainage metagenome</name>
    <dbReference type="NCBI Taxonomy" id="410659"/>
    <lineage>
        <taxon>unclassified sequences</taxon>
        <taxon>metagenomes</taxon>
        <taxon>ecological metagenomes</taxon>
    </lineage>
</organism>
<keyword evidence="5" id="KW-0175">Coiled coil</keyword>
<dbReference type="InterPro" id="IPR003753">
    <property type="entry name" value="Exonuc_VII_L"/>
</dbReference>
<dbReference type="Pfam" id="PF13742">
    <property type="entry name" value="tRNA_anti_2"/>
    <property type="match status" value="1"/>
</dbReference>
<evidence type="ECO:0000313" key="8">
    <source>
        <dbReference type="EMBL" id="OIQ91567.1"/>
    </source>
</evidence>
<evidence type="ECO:0000259" key="7">
    <source>
        <dbReference type="Pfam" id="PF13742"/>
    </source>
</evidence>
<dbReference type="GO" id="GO:0003676">
    <property type="term" value="F:nucleic acid binding"/>
    <property type="evidence" value="ECO:0007669"/>
    <property type="project" value="InterPro"/>
</dbReference>
<keyword evidence="1" id="KW-0963">Cytoplasm</keyword>
<dbReference type="InterPro" id="IPR025824">
    <property type="entry name" value="OB-fold_nuc-bd_dom"/>
</dbReference>
<feature type="coiled-coil region" evidence="5">
    <location>
        <begin position="268"/>
        <end position="303"/>
    </location>
</feature>
<reference evidence="8" key="1">
    <citation type="submission" date="2016-10" db="EMBL/GenBank/DDBJ databases">
        <title>Sequence of Gallionella enrichment culture.</title>
        <authorList>
            <person name="Poehlein A."/>
            <person name="Muehling M."/>
            <person name="Daniel R."/>
        </authorList>
    </citation>
    <scope>NUCLEOTIDE SEQUENCE</scope>
</reference>
<dbReference type="NCBIfam" id="TIGR00237">
    <property type="entry name" value="xseA"/>
    <property type="match status" value="1"/>
</dbReference>
<dbReference type="PANTHER" id="PTHR30008">
    <property type="entry name" value="EXODEOXYRIBONUCLEASE 7 LARGE SUBUNIT"/>
    <property type="match status" value="1"/>
</dbReference>
<comment type="caution">
    <text evidence="8">The sequence shown here is derived from an EMBL/GenBank/DDBJ whole genome shotgun (WGS) entry which is preliminary data.</text>
</comment>
<dbReference type="GO" id="GO:0009318">
    <property type="term" value="C:exodeoxyribonuclease VII complex"/>
    <property type="evidence" value="ECO:0007669"/>
    <property type="project" value="InterPro"/>
</dbReference>
<accession>A0A1J5RHT6</accession>
<name>A0A1J5RHT6_9ZZZZ</name>
<keyword evidence="3 8" id="KW-0378">Hydrolase</keyword>
<dbReference type="GO" id="GO:0006308">
    <property type="term" value="P:DNA catabolic process"/>
    <property type="evidence" value="ECO:0007669"/>
    <property type="project" value="InterPro"/>
</dbReference>
<keyword evidence="2" id="KW-0540">Nuclease</keyword>
<dbReference type="GO" id="GO:0008855">
    <property type="term" value="F:exodeoxyribonuclease VII activity"/>
    <property type="evidence" value="ECO:0007669"/>
    <property type="project" value="UniProtKB-EC"/>
</dbReference>
<dbReference type="Pfam" id="PF02601">
    <property type="entry name" value="Exonuc_VII_L"/>
    <property type="match status" value="1"/>
</dbReference>
<keyword evidence="4" id="KW-0269">Exonuclease</keyword>
<evidence type="ECO:0000256" key="4">
    <source>
        <dbReference type="ARBA" id="ARBA00022839"/>
    </source>
</evidence>
<feature type="domain" description="OB-fold nucleic acid binding" evidence="7">
    <location>
        <begin position="11"/>
        <end position="104"/>
    </location>
</feature>
<dbReference type="EMBL" id="MLJW01000255">
    <property type="protein sequence ID" value="OIQ91567.1"/>
    <property type="molecule type" value="Genomic_DNA"/>
</dbReference>
<evidence type="ECO:0000256" key="3">
    <source>
        <dbReference type="ARBA" id="ARBA00022801"/>
    </source>
</evidence>
<sequence>MPFERPAPQVWSVAALVRALADTLFARFGVVTVQGEISGFTRAASGHCYFVLRDEAAQLRCVMFRQRAALVDFDPRDGQRVEIKAAVGLYEPRGELQLTVESMRPAGQGALLEEFLRLKSRLQAEGLFDAARKRALPAYPRAVGIITSPQAAALHDVLVTLGRRSPQVRVVIYPASVQGVSAPADLLRALQAANSRREVDVLLLVRGGGAMEDLWAFNDEPLARALAASQLPVVCGVGHETDFTIADFAADVRAATPTAAAELCAPALADLRMATAQLRRALAQAAQRALAREQQRLDRLHLRLPSPERTLHAALQQWQDLRVRLQSHAQSALARSKQAQMQWASRLRMLPSRDRERRHVYLADLERRFRGRVAQCLRDQELGLDGLQRRLALLNPAATLQRGYCLAWGGDGRILEDAAALHEGQALVLATANSAVSLDIGCVRPIDHPLAALMATKSRDSS</sequence>
<dbReference type="EC" id="3.1.11.6" evidence="8"/>
<dbReference type="CDD" id="cd04489">
    <property type="entry name" value="ExoVII_LU_OBF"/>
    <property type="match status" value="1"/>
</dbReference>
<dbReference type="AlphaFoldDB" id="A0A1J5RHT6"/>
<proteinExistence type="inferred from homology"/>
<evidence type="ECO:0000256" key="5">
    <source>
        <dbReference type="SAM" id="Coils"/>
    </source>
</evidence>
<dbReference type="InterPro" id="IPR020579">
    <property type="entry name" value="Exonuc_VII_lsu_C"/>
</dbReference>
<gene>
    <name evidence="8" type="primary">xseA_8</name>
    <name evidence="8" type="ORF">GALL_265050</name>
</gene>
<dbReference type="PANTHER" id="PTHR30008:SF0">
    <property type="entry name" value="EXODEOXYRIBONUCLEASE 7 LARGE SUBUNIT"/>
    <property type="match status" value="1"/>
</dbReference>
<protein>
    <submittedName>
        <fullName evidence="8">Exodeoxyribonuclease 7 large subunit</fullName>
        <ecNumber evidence="8">3.1.11.6</ecNumber>
    </submittedName>
</protein>
<evidence type="ECO:0000259" key="6">
    <source>
        <dbReference type="Pfam" id="PF02601"/>
    </source>
</evidence>